<gene>
    <name evidence="1" type="ORF">SAMN05216463_11395</name>
</gene>
<organism evidence="1 2">
    <name type="scientific">Xylanibacter ruminicola</name>
    <name type="common">Prevotella ruminicola</name>
    <dbReference type="NCBI Taxonomy" id="839"/>
    <lineage>
        <taxon>Bacteria</taxon>
        <taxon>Pseudomonadati</taxon>
        <taxon>Bacteroidota</taxon>
        <taxon>Bacteroidia</taxon>
        <taxon>Bacteroidales</taxon>
        <taxon>Prevotellaceae</taxon>
        <taxon>Xylanibacter</taxon>
    </lineage>
</organism>
<reference evidence="1 2" key="1">
    <citation type="submission" date="2016-11" db="EMBL/GenBank/DDBJ databases">
        <authorList>
            <person name="Jaros S."/>
            <person name="Januszkiewicz K."/>
            <person name="Wedrychowicz H."/>
        </authorList>
    </citation>
    <scope>NUCLEOTIDE SEQUENCE [LARGE SCALE GENOMIC DNA]</scope>
    <source>
        <strain evidence="1 2">KHT3</strain>
    </source>
</reference>
<sequence length="532" mass="60629">MQKMHRLILISINFLLISVSMFAESGLPIIEIKADRTMIYPQRMELTGEESLMDVLQLVPDLMIAGYEDVISNYNLRIDNCPMNGDTKLILSQMKAKDIAKIQVCDNTGVAKGTIGTGRVLDINMKMPDALKGFVEGQGDFGKNVAGIASANVLYGSKNTDLYANASYRHQDGNVEYLTLHMTNRFDDKNKLLTYFTQQYLDLPSGTSRKVMGRARYFHTFNDQGTELLMVGGYQYASDPNFSNKLPLYIVELNTPLLTQRLSMMLGAEGDFLMTRQSDTDKSWNVFNNDIYLQFTYSLPKWKLTLGNRVMFYNYKLKDAGITQKHADTRDNANACVIYVPDSRNQIQLGYYRKYYNPAYQSLFMNANTLSDEEWAITKGKLVERTINQMKLAYAYSKQKLTVQTEASYYAIEDGENFTELGASIYWKMNGLTLAGGSNLYTAKSGTYASFRFVPTVYLNNDWQIGLQMVYYTSNSPKREQTGVPVYGCLSVNKQFGARWNLGVDWHDMFDAFCSDAKFNRHAANMKLQYRF</sequence>
<accession>A0A1M6VQR3</accession>
<dbReference type="EMBL" id="FRBD01000013">
    <property type="protein sequence ID" value="SHK83566.1"/>
    <property type="molecule type" value="Genomic_DNA"/>
</dbReference>
<evidence type="ECO:0000313" key="1">
    <source>
        <dbReference type="EMBL" id="SHK83566.1"/>
    </source>
</evidence>
<dbReference type="Proteomes" id="UP000184130">
    <property type="component" value="Unassembled WGS sequence"/>
</dbReference>
<evidence type="ECO:0000313" key="2">
    <source>
        <dbReference type="Proteomes" id="UP000184130"/>
    </source>
</evidence>
<dbReference type="AlphaFoldDB" id="A0A1M6VQR3"/>
<proteinExistence type="predicted"/>
<dbReference type="SUPFAM" id="SSF56935">
    <property type="entry name" value="Porins"/>
    <property type="match status" value="1"/>
</dbReference>
<name>A0A1M6VQR3_XYLRU</name>
<protein>
    <submittedName>
        <fullName evidence="1">Uncharacterized protein</fullName>
    </submittedName>
</protein>